<proteinExistence type="predicted"/>
<evidence type="ECO:0000313" key="2">
    <source>
        <dbReference type="Proteomes" id="UP000092839"/>
    </source>
</evidence>
<sequence length="65" mass="7283">MKFFSTIIEQLDMAVAEIAVDQPINSRLALILIDNATELLIHRSCEQYAAHGTGKDRTPLSPKMR</sequence>
<gene>
    <name evidence="1" type="ORF">LMTR13_24515</name>
</gene>
<dbReference type="STRING" id="1274631.LMTR13_24515"/>
<dbReference type="EMBL" id="CP016428">
    <property type="protein sequence ID" value="ANW02847.1"/>
    <property type="molecule type" value="Genomic_DNA"/>
</dbReference>
<dbReference type="AlphaFoldDB" id="A0A1B1UJH7"/>
<name>A0A1B1UJH7_9BRAD</name>
<accession>A0A1B1UJH7</accession>
<dbReference type="KEGG" id="bic:LMTR13_24515"/>
<evidence type="ECO:0000313" key="1">
    <source>
        <dbReference type="EMBL" id="ANW02847.1"/>
    </source>
</evidence>
<keyword evidence="2" id="KW-1185">Reference proteome</keyword>
<protein>
    <submittedName>
        <fullName evidence="1">Uncharacterized protein</fullName>
    </submittedName>
</protein>
<dbReference type="Proteomes" id="UP000092839">
    <property type="component" value="Chromosome"/>
</dbReference>
<reference evidence="1 2" key="1">
    <citation type="submission" date="2016-07" db="EMBL/GenBank/DDBJ databases">
        <title>Complete genome sequence of Bradyrhizobium icense LMTR 13T, a potential inoculant strain isolated from lima bean (Phaseolus lunatus) in Peru.</title>
        <authorList>
            <person name="Ormeno-Orrillo E."/>
            <person name="Duran D."/>
            <person name="Rogel M.A."/>
            <person name="Rey L."/>
            <person name="Imperial J."/>
            <person name="Ruiz-Argueso T."/>
            <person name="Martinez-Romero E."/>
        </authorList>
    </citation>
    <scope>NUCLEOTIDE SEQUENCE [LARGE SCALE GENOMIC DNA]</scope>
    <source>
        <strain evidence="1 2">LMTR 13</strain>
    </source>
</reference>
<organism evidence="1 2">
    <name type="scientific">Bradyrhizobium icense</name>
    <dbReference type="NCBI Taxonomy" id="1274631"/>
    <lineage>
        <taxon>Bacteria</taxon>
        <taxon>Pseudomonadati</taxon>
        <taxon>Pseudomonadota</taxon>
        <taxon>Alphaproteobacteria</taxon>
        <taxon>Hyphomicrobiales</taxon>
        <taxon>Nitrobacteraceae</taxon>
        <taxon>Bradyrhizobium</taxon>
    </lineage>
</organism>